<reference evidence="1" key="1">
    <citation type="journal article" date="2015" name="Nature">
        <title>Complex archaea that bridge the gap between prokaryotes and eukaryotes.</title>
        <authorList>
            <person name="Spang A."/>
            <person name="Saw J.H."/>
            <person name="Jorgensen S.L."/>
            <person name="Zaremba-Niedzwiedzka K."/>
            <person name="Martijn J."/>
            <person name="Lind A.E."/>
            <person name="van Eijk R."/>
            <person name="Schleper C."/>
            <person name="Guy L."/>
            <person name="Ettema T.J."/>
        </authorList>
    </citation>
    <scope>NUCLEOTIDE SEQUENCE</scope>
</reference>
<organism evidence="1">
    <name type="scientific">marine sediment metagenome</name>
    <dbReference type="NCBI Taxonomy" id="412755"/>
    <lineage>
        <taxon>unclassified sequences</taxon>
        <taxon>metagenomes</taxon>
        <taxon>ecological metagenomes</taxon>
    </lineage>
</organism>
<gene>
    <name evidence="1" type="ORF">LCGC14_3155690</name>
</gene>
<protein>
    <submittedName>
        <fullName evidence="1">Uncharacterized protein</fullName>
    </submittedName>
</protein>
<proteinExistence type="predicted"/>
<evidence type="ECO:0000313" key="1">
    <source>
        <dbReference type="EMBL" id="KKK47392.1"/>
    </source>
</evidence>
<dbReference type="EMBL" id="LAZR01069604">
    <property type="protein sequence ID" value="KKK47392.1"/>
    <property type="molecule type" value="Genomic_DNA"/>
</dbReference>
<accession>A0A0F8VSW5</accession>
<comment type="caution">
    <text evidence="1">The sequence shown here is derived from an EMBL/GenBank/DDBJ whole genome shotgun (WGS) entry which is preliminary data.</text>
</comment>
<dbReference type="AlphaFoldDB" id="A0A0F8VSW5"/>
<sequence length="50" mass="5710">MEATYMIACKFCQSPEIKIISSDPYGDEVVVQCINCEEIFESTKDEVEDE</sequence>
<name>A0A0F8VSW5_9ZZZZ</name>